<dbReference type="InterPro" id="IPR051079">
    <property type="entry name" value="Sorting_Nexin_Autophagy"/>
</dbReference>
<evidence type="ECO:0000256" key="4">
    <source>
        <dbReference type="ARBA" id="ARBA00022753"/>
    </source>
</evidence>
<feature type="region of interest" description="Disordered" evidence="9">
    <location>
        <begin position="575"/>
        <end position="610"/>
    </location>
</feature>
<keyword evidence="8" id="KW-0472">Membrane</keyword>
<dbReference type="PROSITE" id="PS50195">
    <property type="entry name" value="PX"/>
    <property type="match status" value="1"/>
</dbReference>
<dbReference type="Gene3D" id="1.20.1270.60">
    <property type="entry name" value="Arfaptin homology (AH) domain/BAR domain"/>
    <property type="match status" value="1"/>
</dbReference>
<keyword evidence="6" id="KW-0072">Autophagy</keyword>
<dbReference type="InterPro" id="IPR044106">
    <property type="entry name" value="PX_Snx41/Atg20"/>
</dbReference>
<feature type="region of interest" description="Disordered" evidence="9">
    <location>
        <begin position="1"/>
        <end position="30"/>
    </location>
</feature>
<dbReference type="GO" id="GO:0005829">
    <property type="term" value="C:cytosol"/>
    <property type="evidence" value="ECO:0007669"/>
    <property type="project" value="GOC"/>
</dbReference>
<keyword evidence="3" id="KW-0813">Transport</keyword>
<proteinExistence type="inferred from homology"/>
<evidence type="ECO:0000256" key="6">
    <source>
        <dbReference type="ARBA" id="ARBA00023006"/>
    </source>
</evidence>
<dbReference type="GO" id="GO:0006914">
    <property type="term" value="P:autophagy"/>
    <property type="evidence" value="ECO:0007669"/>
    <property type="project" value="UniProtKB-KW"/>
</dbReference>
<keyword evidence="7" id="KW-0446">Lipid-binding</keyword>
<keyword evidence="5" id="KW-0653">Protein transport</keyword>
<dbReference type="GO" id="GO:0015031">
    <property type="term" value="P:protein transport"/>
    <property type="evidence" value="ECO:0007669"/>
    <property type="project" value="UniProtKB-KW"/>
</dbReference>
<evidence type="ECO:0000256" key="9">
    <source>
        <dbReference type="SAM" id="MobiDB-lite"/>
    </source>
</evidence>
<feature type="compositionally biased region" description="Low complexity" evidence="9">
    <location>
        <begin position="10"/>
        <end position="30"/>
    </location>
</feature>
<evidence type="ECO:0000256" key="2">
    <source>
        <dbReference type="ARBA" id="ARBA00010883"/>
    </source>
</evidence>
<dbReference type="PANTHER" id="PTHR46979">
    <property type="entry name" value="SORTING NEXIN-41"/>
    <property type="match status" value="1"/>
</dbReference>
<gene>
    <name evidence="11" type="primary">ATG20</name>
    <name evidence="11" type="ORF">C6P40_000180</name>
</gene>
<evidence type="ECO:0000313" key="12">
    <source>
        <dbReference type="Proteomes" id="UP000697127"/>
    </source>
</evidence>
<dbReference type="InterPro" id="IPR001683">
    <property type="entry name" value="PX_dom"/>
</dbReference>
<feature type="region of interest" description="Disordered" evidence="9">
    <location>
        <begin position="141"/>
        <end position="191"/>
    </location>
</feature>
<evidence type="ECO:0000256" key="3">
    <source>
        <dbReference type="ARBA" id="ARBA00022448"/>
    </source>
</evidence>
<dbReference type="PANTHER" id="PTHR46979:SF2">
    <property type="entry name" value="SORTING NEXIN-41"/>
    <property type="match status" value="1"/>
</dbReference>
<comment type="subcellular location">
    <subcellularLocation>
        <location evidence="1">Endosome membrane</location>
        <topology evidence="1">Peripheral membrane protein</topology>
    </subcellularLocation>
</comment>
<comment type="caution">
    <text evidence="11">The sequence shown here is derived from an EMBL/GenBank/DDBJ whole genome shotgun (WGS) entry which is preliminary data.</text>
</comment>
<accession>A0A9P6WNR9</accession>
<evidence type="ECO:0000259" key="10">
    <source>
        <dbReference type="PROSITE" id="PS50195"/>
    </source>
</evidence>
<dbReference type="SUPFAM" id="SSF64268">
    <property type="entry name" value="PX domain"/>
    <property type="match status" value="1"/>
</dbReference>
<dbReference type="GO" id="GO:0042147">
    <property type="term" value="P:retrograde transport, endosome to Golgi"/>
    <property type="evidence" value="ECO:0007669"/>
    <property type="project" value="InterPro"/>
</dbReference>
<reference evidence="11" key="1">
    <citation type="submission" date="2020-11" db="EMBL/GenBank/DDBJ databases">
        <title>Kefir isolates.</title>
        <authorList>
            <person name="Marcisauskas S."/>
            <person name="Kim Y."/>
            <person name="Blasche S."/>
        </authorList>
    </citation>
    <scope>NUCLEOTIDE SEQUENCE</scope>
    <source>
        <strain evidence="11">Olga-1</strain>
    </source>
</reference>
<dbReference type="CDD" id="cd06867">
    <property type="entry name" value="PX_SNX41_42"/>
    <property type="match status" value="1"/>
</dbReference>
<dbReference type="InterPro" id="IPR027267">
    <property type="entry name" value="AH/BAR_dom_sf"/>
</dbReference>
<keyword evidence="12" id="KW-1185">Reference proteome</keyword>
<evidence type="ECO:0000256" key="1">
    <source>
        <dbReference type="ARBA" id="ARBA00004481"/>
    </source>
</evidence>
<feature type="compositionally biased region" description="Low complexity" evidence="9">
    <location>
        <begin position="178"/>
        <end position="190"/>
    </location>
</feature>
<dbReference type="SMART" id="SM00312">
    <property type="entry name" value="PX"/>
    <property type="match status" value="1"/>
</dbReference>
<protein>
    <submittedName>
        <fullName evidence="11">Sorting nexin, cytoplasm-to-vacuole targeting pathway/endosomal sorting</fullName>
    </submittedName>
</protein>
<evidence type="ECO:0000256" key="5">
    <source>
        <dbReference type="ARBA" id="ARBA00022927"/>
    </source>
</evidence>
<feature type="domain" description="PX" evidence="10">
    <location>
        <begin position="58"/>
        <end position="233"/>
    </location>
</feature>
<name>A0A9P6WNR9_9ASCO</name>
<dbReference type="Proteomes" id="UP000697127">
    <property type="component" value="Unassembled WGS sequence"/>
</dbReference>
<feature type="compositionally biased region" description="Polar residues" evidence="9">
    <location>
        <begin position="591"/>
        <end position="602"/>
    </location>
</feature>
<dbReference type="GO" id="GO:0010008">
    <property type="term" value="C:endosome membrane"/>
    <property type="evidence" value="ECO:0007669"/>
    <property type="project" value="UniProtKB-SubCell"/>
</dbReference>
<evidence type="ECO:0000313" key="11">
    <source>
        <dbReference type="EMBL" id="KAG0689078.1"/>
    </source>
</evidence>
<dbReference type="AlphaFoldDB" id="A0A9P6WNR9"/>
<dbReference type="InterPro" id="IPR036871">
    <property type="entry name" value="PX_dom_sf"/>
</dbReference>
<feature type="compositionally biased region" description="Low complexity" evidence="9">
    <location>
        <begin position="141"/>
        <end position="166"/>
    </location>
</feature>
<comment type="similarity">
    <text evidence="2">Belongs to the sorting nexin family.</text>
</comment>
<sequence>MTEVERKETTTAAATDTETTSTTTNTLNDTESMASVITNKEFSYPSRIKEIMESQGAGLEVEILDACKSNDLHTHQIQGYVVYFIKFGPISVKRRYSEFESLRICLIKEFPTLIIPPIPEKQSLRSNIAITTSNSLGLTTSTLINNRSDNNPSSNSNHNNNNTHINNNHHHSIERDSNNGSKKNNINDNDPMTNLVEYRKRMLAAFMNRCLKIEKIAKCNFFLYFLDPEINFLDYINNKENSILYKTSIYQLSPLNPIDNLENQLYLTMPIPSLSDFHLFKELSEEVQFQKFLNFETKFLRYEVSLNNISKVNKRLIKHFNELSIELSELGSNFNQLSLLQNSNYIEHIGKLFEQHTLLLNSLTGFINIGFLDKLIELKHFSTTAKELMEFNRKKIIQFKMIEKDLYNTRSKYKRYEAEEIRIRKIDVKMNSALRRSNGNNINRDSPDTEEYFEPPITDEELQTALFSKTTKKTMYGKIPGVGKLNNIFLKYVTDPNPDETRRTKFYNLKLRLFQLERQYQISESDLIKVNTSVMSELESFHLWFKQELESDDWNVISEDWKDYEKSNADITTTTTATTDEHDKTDLAPQKDSTVKSSATSNNKDKENIDLDATSNPIETKSETTVNDNIPNSDTNIYKQYISDLKTTLINTKITQSVLVRFICSLIFIYYAINLTKDTYYNYRINNMIGTIDDLPLDPKYVDLHFKKCNTMYSYYEDILLKCVESNTDNSQCLNSYYKLISKSAKFCDWNPDKIYALNSVNIVWKGNMDSFFKSIGNYVSKTSSKNAEYLKHLRSSWKPTFDNIYEKSIKAEKQIEEVVSQSIKENELDKKLDHFIDGSKDVLSYAGKHLKDGSTEAFEVSKKLASNVFDATNKLSIDTLEVSKKISSEAFDFSKKLSLDAFDVSKKLSSNAYEISKKLSADTIDFTGEYINRENLETARENVVSAFKGLYSKISGL</sequence>
<evidence type="ECO:0000256" key="8">
    <source>
        <dbReference type="ARBA" id="ARBA00023136"/>
    </source>
</evidence>
<keyword evidence="4" id="KW-0967">Endosome</keyword>
<dbReference type="EMBL" id="PUHW01000103">
    <property type="protein sequence ID" value="KAG0689078.1"/>
    <property type="molecule type" value="Genomic_DNA"/>
</dbReference>
<dbReference type="Gene3D" id="3.30.1520.10">
    <property type="entry name" value="Phox-like domain"/>
    <property type="match status" value="1"/>
</dbReference>
<dbReference type="Pfam" id="PF00787">
    <property type="entry name" value="PX"/>
    <property type="match status" value="1"/>
</dbReference>
<evidence type="ECO:0000256" key="7">
    <source>
        <dbReference type="ARBA" id="ARBA00023121"/>
    </source>
</evidence>
<organism evidence="11 12">
    <name type="scientific">Pichia californica</name>
    <dbReference type="NCBI Taxonomy" id="460514"/>
    <lineage>
        <taxon>Eukaryota</taxon>
        <taxon>Fungi</taxon>
        <taxon>Dikarya</taxon>
        <taxon>Ascomycota</taxon>
        <taxon>Saccharomycotina</taxon>
        <taxon>Pichiomycetes</taxon>
        <taxon>Pichiales</taxon>
        <taxon>Pichiaceae</taxon>
        <taxon>Pichia</taxon>
    </lineage>
</organism>
<dbReference type="GO" id="GO:0035091">
    <property type="term" value="F:phosphatidylinositol binding"/>
    <property type="evidence" value="ECO:0007669"/>
    <property type="project" value="InterPro"/>
</dbReference>